<name>A0A318H1F1_9BURK</name>
<dbReference type="InterPro" id="IPR011006">
    <property type="entry name" value="CheY-like_superfamily"/>
</dbReference>
<evidence type="ECO:0000313" key="6">
    <source>
        <dbReference type="EMBL" id="PXW97013.1"/>
    </source>
</evidence>
<keyword evidence="1 3" id="KW-0597">Phosphoprotein</keyword>
<feature type="domain" description="Response regulatory" evidence="5">
    <location>
        <begin position="3"/>
        <end position="119"/>
    </location>
</feature>
<dbReference type="InterPro" id="IPR058245">
    <property type="entry name" value="NreC/VraR/RcsB-like_REC"/>
</dbReference>
<feature type="domain" description="HTH luxR-type" evidence="4">
    <location>
        <begin position="142"/>
        <end position="207"/>
    </location>
</feature>
<dbReference type="SUPFAM" id="SSF46894">
    <property type="entry name" value="C-terminal effector domain of the bipartite response regulators"/>
    <property type="match status" value="1"/>
</dbReference>
<comment type="caution">
    <text evidence="6">The sequence shown here is derived from an EMBL/GenBank/DDBJ whole genome shotgun (WGS) entry which is preliminary data.</text>
</comment>
<dbReference type="AlphaFoldDB" id="A0A318H1F1"/>
<sequence length="210" mass="23140">MIRIAIVDDHAIVRTGLRQFFSEQVDLRVTGEAATGREALDLVRAGDIDVMVMDLSMPDQSGVDALAAIKARAPALPVLILSGFPEAHYATTLLRQGASGYLNKECDPEEIVKAIRTVFRGRRYITPAVAELLADGLSGDVDKPPHEQLSEREFQVFLRLARGETISHMADSMSLSVKTVSTYRTRVMDKMKLSSNSDLTYYALKNGLIQ</sequence>
<dbReference type="PANTHER" id="PTHR43214:SF43">
    <property type="entry name" value="TWO-COMPONENT RESPONSE REGULATOR"/>
    <property type="match status" value="1"/>
</dbReference>
<dbReference type="PROSITE" id="PS50110">
    <property type="entry name" value="RESPONSE_REGULATORY"/>
    <property type="match status" value="1"/>
</dbReference>
<keyword evidence="2" id="KW-0238">DNA-binding</keyword>
<dbReference type="Gene3D" id="3.40.50.2300">
    <property type="match status" value="1"/>
</dbReference>
<dbReference type="InterPro" id="IPR039420">
    <property type="entry name" value="WalR-like"/>
</dbReference>
<feature type="modified residue" description="4-aspartylphosphate" evidence="3">
    <location>
        <position position="54"/>
    </location>
</feature>
<dbReference type="CDD" id="cd17535">
    <property type="entry name" value="REC_NarL-like"/>
    <property type="match status" value="1"/>
</dbReference>
<dbReference type="Pfam" id="PF00196">
    <property type="entry name" value="GerE"/>
    <property type="match status" value="1"/>
</dbReference>
<dbReference type="PRINTS" id="PR00038">
    <property type="entry name" value="HTHLUXR"/>
</dbReference>
<organism evidence="6 7">
    <name type="scientific">Sphaerotilus hippei</name>
    <dbReference type="NCBI Taxonomy" id="744406"/>
    <lineage>
        <taxon>Bacteria</taxon>
        <taxon>Pseudomonadati</taxon>
        <taxon>Pseudomonadota</taxon>
        <taxon>Betaproteobacteria</taxon>
        <taxon>Burkholderiales</taxon>
        <taxon>Sphaerotilaceae</taxon>
        <taxon>Sphaerotilus</taxon>
    </lineage>
</organism>
<protein>
    <submittedName>
        <fullName evidence="6">LuxR family two component transcriptional regulator</fullName>
    </submittedName>
</protein>
<dbReference type="SMART" id="SM00448">
    <property type="entry name" value="REC"/>
    <property type="match status" value="1"/>
</dbReference>
<evidence type="ECO:0000256" key="1">
    <source>
        <dbReference type="ARBA" id="ARBA00022553"/>
    </source>
</evidence>
<dbReference type="GO" id="GO:0003677">
    <property type="term" value="F:DNA binding"/>
    <property type="evidence" value="ECO:0007669"/>
    <property type="project" value="UniProtKB-KW"/>
</dbReference>
<evidence type="ECO:0000256" key="3">
    <source>
        <dbReference type="PROSITE-ProRule" id="PRU00169"/>
    </source>
</evidence>
<gene>
    <name evidence="6" type="ORF">C7444_105112</name>
</gene>
<dbReference type="GO" id="GO:0006355">
    <property type="term" value="P:regulation of DNA-templated transcription"/>
    <property type="evidence" value="ECO:0007669"/>
    <property type="project" value="InterPro"/>
</dbReference>
<dbReference type="PANTHER" id="PTHR43214">
    <property type="entry name" value="TWO-COMPONENT RESPONSE REGULATOR"/>
    <property type="match status" value="1"/>
</dbReference>
<dbReference type="SUPFAM" id="SSF52172">
    <property type="entry name" value="CheY-like"/>
    <property type="match status" value="1"/>
</dbReference>
<accession>A0A318H1F1</accession>
<reference evidence="6 7" key="1">
    <citation type="submission" date="2018-05" db="EMBL/GenBank/DDBJ databases">
        <title>Genomic Encyclopedia of Type Strains, Phase IV (KMG-IV): sequencing the most valuable type-strain genomes for metagenomic binning, comparative biology and taxonomic classification.</title>
        <authorList>
            <person name="Goeker M."/>
        </authorList>
    </citation>
    <scope>NUCLEOTIDE SEQUENCE [LARGE SCALE GENOMIC DNA]</scope>
    <source>
        <strain evidence="6 7">DSM 566</strain>
    </source>
</reference>
<dbReference type="InterPro" id="IPR016032">
    <property type="entry name" value="Sig_transdc_resp-reg_C-effctor"/>
</dbReference>
<dbReference type="RefSeq" id="WP_110400163.1">
    <property type="nucleotide sequence ID" value="NZ_QJJS01000005.1"/>
</dbReference>
<dbReference type="EMBL" id="QJJS01000005">
    <property type="protein sequence ID" value="PXW97013.1"/>
    <property type="molecule type" value="Genomic_DNA"/>
</dbReference>
<dbReference type="PROSITE" id="PS50043">
    <property type="entry name" value="HTH_LUXR_2"/>
    <property type="match status" value="1"/>
</dbReference>
<evidence type="ECO:0000259" key="4">
    <source>
        <dbReference type="PROSITE" id="PS50043"/>
    </source>
</evidence>
<evidence type="ECO:0000313" key="7">
    <source>
        <dbReference type="Proteomes" id="UP000247811"/>
    </source>
</evidence>
<dbReference type="Pfam" id="PF00072">
    <property type="entry name" value="Response_reg"/>
    <property type="match status" value="1"/>
</dbReference>
<evidence type="ECO:0000256" key="2">
    <source>
        <dbReference type="ARBA" id="ARBA00023125"/>
    </source>
</evidence>
<dbReference type="Proteomes" id="UP000247811">
    <property type="component" value="Unassembled WGS sequence"/>
</dbReference>
<dbReference type="CDD" id="cd06170">
    <property type="entry name" value="LuxR_C_like"/>
    <property type="match status" value="1"/>
</dbReference>
<keyword evidence="7" id="KW-1185">Reference proteome</keyword>
<proteinExistence type="predicted"/>
<dbReference type="InterPro" id="IPR000792">
    <property type="entry name" value="Tscrpt_reg_LuxR_C"/>
</dbReference>
<dbReference type="InterPro" id="IPR001789">
    <property type="entry name" value="Sig_transdc_resp-reg_receiver"/>
</dbReference>
<dbReference type="OrthoDB" id="9816469at2"/>
<dbReference type="SMART" id="SM00421">
    <property type="entry name" value="HTH_LUXR"/>
    <property type="match status" value="1"/>
</dbReference>
<evidence type="ECO:0000259" key="5">
    <source>
        <dbReference type="PROSITE" id="PS50110"/>
    </source>
</evidence>
<dbReference type="GO" id="GO:0000160">
    <property type="term" value="P:phosphorelay signal transduction system"/>
    <property type="evidence" value="ECO:0007669"/>
    <property type="project" value="InterPro"/>
</dbReference>